<proteinExistence type="predicted"/>
<dbReference type="Proteomes" id="UP001187531">
    <property type="component" value="Unassembled WGS sequence"/>
</dbReference>
<reference evidence="1" key="1">
    <citation type="submission" date="2023-07" db="EMBL/GenBank/DDBJ databases">
        <title>Chromosome-level genome assembly of Artemia franciscana.</title>
        <authorList>
            <person name="Jo E."/>
        </authorList>
    </citation>
    <scope>NUCLEOTIDE SEQUENCE</scope>
    <source>
        <tissue evidence="1">Whole body</tissue>
    </source>
</reference>
<dbReference type="AlphaFoldDB" id="A0AA88L984"/>
<accession>A0AA88L984</accession>
<organism evidence="1 2">
    <name type="scientific">Artemia franciscana</name>
    <name type="common">Brine shrimp</name>
    <name type="synonym">Artemia sanfranciscana</name>
    <dbReference type="NCBI Taxonomy" id="6661"/>
    <lineage>
        <taxon>Eukaryota</taxon>
        <taxon>Metazoa</taxon>
        <taxon>Ecdysozoa</taxon>
        <taxon>Arthropoda</taxon>
        <taxon>Crustacea</taxon>
        <taxon>Branchiopoda</taxon>
        <taxon>Anostraca</taxon>
        <taxon>Artemiidae</taxon>
        <taxon>Artemia</taxon>
    </lineage>
</organism>
<protein>
    <submittedName>
        <fullName evidence="1">Uncharacterized protein</fullName>
    </submittedName>
</protein>
<keyword evidence="2" id="KW-1185">Reference proteome</keyword>
<feature type="non-terminal residue" evidence="1">
    <location>
        <position position="57"/>
    </location>
</feature>
<evidence type="ECO:0000313" key="2">
    <source>
        <dbReference type="Proteomes" id="UP001187531"/>
    </source>
</evidence>
<evidence type="ECO:0000313" key="1">
    <source>
        <dbReference type="EMBL" id="KAK2721782.1"/>
    </source>
</evidence>
<name>A0AA88L984_ARTSF</name>
<comment type="caution">
    <text evidence="1">The sequence shown here is derived from an EMBL/GenBank/DDBJ whole genome shotgun (WGS) entry which is preliminary data.</text>
</comment>
<sequence>MLDNICKGANAVDLSVNIDKSLERLRFKALVIASRESKVSFLGSLEEFKLETLCDYR</sequence>
<dbReference type="EMBL" id="JAVRJZ010000006">
    <property type="protein sequence ID" value="KAK2721782.1"/>
    <property type="molecule type" value="Genomic_DNA"/>
</dbReference>
<gene>
    <name evidence="1" type="ORF">QYM36_003928</name>
</gene>